<accession>A0A395H480</accession>
<dbReference type="RefSeq" id="XP_025576883.1">
    <property type="nucleotide sequence ID" value="XM_025714743.1"/>
</dbReference>
<name>A0A395H480_9EURO</name>
<evidence type="ECO:0000313" key="3">
    <source>
        <dbReference type="Proteomes" id="UP000249402"/>
    </source>
</evidence>
<dbReference type="EMBL" id="KZ824430">
    <property type="protein sequence ID" value="RAL02556.1"/>
    <property type="molecule type" value="Genomic_DNA"/>
</dbReference>
<dbReference type="AlphaFoldDB" id="A0A395H480"/>
<gene>
    <name evidence="2" type="ORF">BO80DRAFT_26132</name>
</gene>
<keyword evidence="3" id="KW-1185">Reference proteome</keyword>
<sequence length="138" mass="15623">MLRSFLPNKGKTGLPVRRSPSAAEDSSDLWTRPVVRQFAMPWHVLFLCRHLRLLSVLIPLCVLVLRNLPLLFSWSDIIPDGFSEKRKNDPGQAMIPHASQSRECTSCRGCIFTRNGYLRKPVLCHRCCESSGGDQDSK</sequence>
<dbReference type="VEuPathDB" id="FungiDB:BO80DRAFT_26132"/>
<reference evidence="2 3" key="1">
    <citation type="submission" date="2018-02" db="EMBL/GenBank/DDBJ databases">
        <title>The genomes of Aspergillus section Nigri reveals drivers in fungal speciation.</title>
        <authorList>
            <consortium name="DOE Joint Genome Institute"/>
            <person name="Vesth T.C."/>
            <person name="Nybo J."/>
            <person name="Theobald S."/>
            <person name="Brandl J."/>
            <person name="Frisvad J.C."/>
            <person name="Nielsen K.F."/>
            <person name="Lyhne E.K."/>
            <person name="Kogle M.E."/>
            <person name="Kuo A."/>
            <person name="Riley R."/>
            <person name="Clum A."/>
            <person name="Nolan M."/>
            <person name="Lipzen A."/>
            <person name="Salamov A."/>
            <person name="Henrissat B."/>
            <person name="Wiebenga A."/>
            <person name="De vries R.P."/>
            <person name="Grigoriev I.V."/>
            <person name="Mortensen U.H."/>
            <person name="Andersen M.R."/>
            <person name="Baker S.E."/>
        </authorList>
    </citation>
    <scope>NUCLEOTIDE SEQUENCE [LARGE SCALE GENOMIC DNA]</scope>
    <source>
        <strain evidence="2 3">CBS 121593</strain>
    </source>
</reference>
<dbReference type="Proteomes" id="UP000249402">
    <property type="component" value="Unassembled WGS sequence"/>
</dbReference>
<evidence type="ECO:0000256" key="1">
    <source>
        <dbReference type="SAM" id="MobiDB-lite"/>
    </source>
</evidence>
<dbReference type="GeneID" id="37219608"/>
<protein>
    <submittedName>
        <fullName evidence="2">Uncharacterized protein</fullName>
    </submittedName>
</protein>
<evidence type="ECO:0000313" key="2">
    <source>
        <dbReference type="EMBL" id="RAL02556.1"/>
    </source>
</evidence>
<proteinExistence type="predicted"/>
<feature type="region of interest" description="Disordered" evidence="1">
    <location>
        <begin position="1"/>
        <end position="24"/>
    </location>
</feature>
<organism evidence="2 3">
    <name type="scientific">Aspergillus ibericus CBS 121593</name>
    <dbReference type="NCBI Taxonomy" id="1448316"/>
    <lineage>
        <taxon>Eukaryota</taxon>
        <taxon>Fungi</taxon>
        <taxon>Dikarya</taxon>
        <taxon>Ascomycota</taxon>
        <taxon>Pezizomycotina</taxon>
        <taxon>Eurotiomycetes</taxon>
        <taxon>Eurotiomycetidae</taxon>
        <taxon>Eurotiales</taxon>
        <taxon>Aspergillaceae</taxon>
        <taxon>Aspergillus</taxon>
        <taxon>Aspergillus subgen. Circumdati</taxon>
    </lineage>
</organism>